<dbReference type="Pfam" id="PF12770">
    <property type="entry name" value="CHAT"/>
    <property type="match status" value="1"/>
</dbReference>
<evidence type="ECO:0000259" key="3">
    <source>
        <dbReference type="Pfam" id="PF19973"/>
    </source>
</evidence>
<accession>A0A2Z2NIB9</accession>
<feature type="domain" description="CHAT" evidence="2">
    <location>
        <begin position="1092"/>
        <end position="1265"/>
    </location>
</feature>
<feature type="compositionally biased region" description="Polar residues" evidence="1">
    <location>
        <begin position="1"/>
        <end position="11"/>
    </location>
</feature>
<evidence type="ECO:0000259" key="4">
    <source>
        <dbReference type="Pfam" id="PF24062"/>
    </source>
</evidence>
<dbReference type="InterPro" id="IPR024983">
    <property type="entry name" value="CHAT_dom"/>
</dbReference>
<dbReference type="Proteomes" id="UP000250079">
    <property type="component" value="Chromosome"/>
</dbReference>
<protein>
    <submittedName>
        <fullName evidence="7">Uncharacterized protein</fullName>
    </submittedName>
</protein>
<keyword evidence="8" id="KW-1185">Reference proteome</keyword>
<dbReference type="SUPFAM" id="SSF53474">
    <property type="entry name" value="alpha/beta-Hydrolases"/>
    <property type="match status" value="1"/>
</dbReference>
<dbReference type="KEGG" id="gai:IMCC3135_04845"/>
<dbReference type="InterPro" id="IPR055803">
    <property type="entry name" value="DUF7379"/>
</dbReference>
<dbReference type="InterPro" id="IPR045543">
    <property type="entry name" value="TCAD7"/>
</dbReference>
<feature type="region of interest" description="Disordered" evidence="1">
    <location>
        <begin position="144"/>
        <end position="168"/>
    </location>
</feature>
<dbReference type="Gene3D" id="3.40.50.1820">
    <property type="entry name" value="alpha/beta hydrolase"/>
    <property type="match status" value="1"/>
</dbReference>
<dbReference type="InterPro" id="IPR029058">
    <property type="entry name" value="AB_hydrolase_fold"/>
</dbReference>
<feature type="domain" description="Ternary complex associated" evidence="3">
    <location>
        <begin position="597"/>
        <end position="712"/>
    </location>
</feature>
<feature type="compositionally biased region" description="Basic and acidic residues" evidence="1">
    <location>
        <begin position="157"/>
        <end position="168"/>
    </location>
</feature>
<feature type="region of interest" description="Disordered" evidence="1">
    <location>
        <begin position="735"/>
        <end position="756"/>
    </location>
</feature>
<feature type="domain" description="DUF7379" evidence="6">
    <location>
        <begin position="268"/>
        <end position="462"/>
    </location>
</feature>
<dbReference type="InterPro" id="IPR055787">
    <property type="entry name" value="DUF7363"/>
</dbReference>
<feature type="domain" description="DUF7362" evidence="4">
    <location>
        <begin position="98"/>
        <end position="215"/>
    </location>
</feature>
<evidence type="ECO:0000259" key="2">
    <source>
        <dbReference type="Pfam" id="PF12770"/>
    </source>
</evidence>
<proteinExistence type="predicted"/>
<dbReference type="Pfam" id="PF24062">
    <property type="entry name" value="DUF7362"/>
    <property type="match status" value="1"/>
</dbReference>
<evidence type="ECO:0000313" key="7">
    <source>
        <dbReference type="EMBL" id="ASJ71082.1"/>
    </source>
</evidence>
<sequence length="1284" mass="139530">MKQVTRAQGQVTFHLPNSAAEPVDLTVTPRGGGTRAAPSSQPDDAEFAAIIDALVNPDAQTRSEVSPGSGTRGGGTRSPDPRNTRPNPGITVLDAFAIDIGEVPSRSRGARGAGAAESIEIDVALQAGEGAVVLLEQDGTYEWRFPKASEPTPSPRGDSRRGGVRDPIDTQRHLRFTIDVRDDAPPAPVSRGASRARGRITSFIKGKIKGFVLKFVVRKVVGAISKRLESGVLEGPVVLTSIDAQNGWLLKDSFAGIPLPTDRPARILLFVHGTFSSTVGSFAALTRHPDGLEFLQSAFADYDAVLGYDHYTLSETPDQNAEAINGALRELLDHTPSLSIDAIAFSRGGLVLRYLTEQVAPLDDQGMQFNRLVFVGCTNAGTELANEENWNDLVDFYTNMVAGSTRLLGFAPGAALPTRILRGAVQAIGSMVTYIAEDAVANKSVPGVAAMEPAGEFVQAINRPPISRLTPAAREFYAIGSSFEPDRDTANGALGKRLIAKAADGLVDRLMGKDNDLVVNTDSMFVIDPVADARLNEKRIFDDNGQIYHTVYFAQPMVASALSSWLANADSTGRGSRAIASRSAALSAPRDWWASVVESDIAILSVGTAGKQAMQQLKPLDSKHVVLQRVHKGKVLSYGLPRQTLIDRIKQYHDTSHSLDEILYLREYQSRGIDESTAIATGNARSLRKLARQGASDGYLAVITDGRKVLGVVPQIILSAPEVIVAVAEVSRTSVEKRKKAKRHKPRGSRGGRADAPVPVAPIVAPITTAPVDEVLCHVHASMADKAALEQPTTVEVWLSREEIEEAMGLDSSVKVKNDRPLIVEVLARKHCEVDGESRADVPVPSIDQAQPTRLYFDVIPKAVGIGEVDVLVRQGNYAMVSLRLKPQFVKTLKKRGSVERSTVQAVVQADDGRKQAVNVLQIFETQNGNKPTLTFWLTLGALGKRITDQSEPFKNSTGKEKYINDMYVRLEEFQAIDDNDYDAFIGRLHACGLTLFEELVPEKIQSLLWKHRDEIDHIQVMSSEVQIPWELAALKQPGKKAKSDSPFLAEMGLVRWLDHTSENRLPARQLRLRDGRFGHVTPKYPPRSGYALPGAQDEANLLVEKFGAVACLTTSIKVQELLQSPGDYDVLHFACHGLADTGAIWNSGLMMKGSMSNGQYRPDSLQWDQVKNYADLRETGQPGPVVFINACQTGRSGDTITSTGGFAQAFLDSGADMFIAAQWAIGDYSATTFSTTLYDQLLNKNKTVVQAVAAARKAARNKKELTWLSYVVYADPYAKVVRE</sequence>
<dbReference type="RefSeq" id="WP_088916561.1">
    <property type="nucleotide sequence ID" value="NZ_CP018632.1"/>
</dbReference>
<evidence type="ECO:0000256" key="1">
    <source>
        <dbReference type="SAM" id="MobiDB-lite"/>
    </source>
</evidence>
<reference evidence="7 8" key="1">
    <citation type="submission" date="2016-12" db="EMBL/GenBank/DDBJ databases">
        <authorList>
            <person name="Song W.-J."/>
            <person name="Kurnit D.M."/>
        </authorList>
    </citation>
    <scope>NUCLEOTIDE SEQUENCE [LARGE SCALE GENOMIC DNA]</scope>
    <source>
        <strain evidence="7 8">IMCC3135</strain>
    </source>
</reference>
<dbReference type="EMBL" id="CP018632">
    <property type="protein sequence ID" value="ASJ71082.1"/>
    <property type="molecule type" value="Genomic_DNA"/>
</dbReference>
<dbReference type="Pfam" id="PF19973">
    <property type="entry name" value="TCAD7"/>
    <property type="match status" value="1"/>
</dbReference>
<dbReference type="Pfam" id="PF24096">
    <property type="entry name" value="DUF7379"/>
    <property type="match status" value="1"/>
</dbReference>
<dbReference type="Pfam" id="PF24063">
    <property type="entry name" value="DUF7363"/>
    <property type="match status" value="1"/>
</dbReference>
<feature type="region of interest" description="Disordered" evidence="1">
    <location>
        <begin position="1"/>
        <end position="89"/>
    </location>
</feature>
<evidence type="ECO:0000259" key="6">
    <source>
        <dbReference type="Pfam" id="PF24096"/>
    </source>
</evidence>
<feature type="domain" description="DUF7363" evidence="5">
    <location>
        <begin position="781"/>
        <end position="885"/>
    </location>
</feature>
<name>A0A2Z2NIB9_9GAMM</name>
<dbReference type="OrthoDB" id="869379at2"/>
<organism evidence="7 8">
    <name type="scientific">Granulosicoccus antarcticus IMCC3135</name>
    <dbReference type="NCBI Taxonomy" id="1192854"/>
    <lineage>
        <taxon>Bacteria</taxon>
        <taxon>Pseudomonadati</taxon>
        <taxon>Pseudomonadota</taxon>
        <taxon>Gammaproteobacteria</taxon>
        <taxon>Chromatiales</taxon>
        <taxon>Granulosicoccaceae</taxon>
        <taxon>Granulosicoccus</taxon>
    </lineage>
</organism>
<gene>
    <name evidence="7" type="ORF">IMCC3135_04845</name>
</gene>
<evidence type="ECO:0000313" key="8">
    <source>
        <dbReference type="Proteomes" id="UP000250079"/>
    </source>
</evidence>
<dbReference type="InterPro" id="IPR055786">
    <property type="entry name" value="DUF7362"/>
</dbReference>
<feature type="compositionally biased region" description="Basic residues" evidence="1">
    <location>
        <begin position="737"/>
        <end position="750"/>
    </location>
</feature>
<evidence type="ECO:0000259" key="5">
    <source>
        <dbReference type="Pfam" id="PF24063"/>
    </source>
</evidence>